<dbReference type="Proteomes" id="UP001501822">
    <property type="component" value="Unassembled WGS sequence"/>
</dbReference>
<dbReference type="EMBL" id="BAAABM010000053">
    <property type="protein sequence ID" value="GAA0360010.1"/>
    <property type="molecule type" value="Genomic_DNA"/>
</dbReference>
<accession>A0ABN0XBD8</accession>
<reference evidence="1 2" key="1">
    <citation type="journal article" date="2019" name="Int. J. Syst. Evol. Microbiol.">
        <title>The Global Catalogue of Microorganisms (GCM) 10K type strain sequencing project: providing services to taxonomists for standard genome sequencing and annotation.</title>
        <authorList>
            <consortium name="The Broad Institute Genomics Platform"/>
            <consortium name="The Broad Institute Genome Sequencing Center for Infectious Disease"/>
            <person name="Wu L."/>
            <person name="Ma J."/>
        </authorList>
    </citation>
    <scope>NUCLEOTIDE SEQUENCE [LARGE SCALE GENOMIC DNA]</scope>
    <source>
        <strain evidence="1 2">JCM 3146</strain>
    </source>
</reference>
<proteinExistence type="predicted"/>
<sequence>MLRRPVIVLLIAGLGLGAVALPALSLDLGLPGDESKSVKTTQRRAYDLLSEGFGPGFNGPRRS</sequence>
<evidence type="ECO:0000313" key="1">
    <source>
        <dbReference type="EMBL" id="GAA0360010.1"/>
    </source>
</evidence>
<name>A0ABN0XBD8_9ACTN</name>
<organism evidence="1 2">
    <name type="scientific">Actinoallomurus spadix</name>
    <dbReference type="NCBI Taxonomy" id="79912"/>
    <lineage>
        <taxon>Bacteria</taxon>
        <taxon>Bacillati</taxon>
        <taxon>Actinomycetota</taxon>
        <taxon>Actinomycetes</taxon>
        <taxon>Streptosporangiales</taxon>
        <taxon>Thermomonosporaceae</taxon>
        <taxon>Actinoallomurus</taxon>
    </lineage>
</organism>
<gene>
    <name evidence="1" type="ORF">GCM10010151_57280</name>
</gene>
<dbReference type="RefSeq" id="WP_343886379.1">
    <property type="nucleotide sequence ID" value="NZ_BAAABM010000053.1"/>
</dbReference>
<comment type="caution">
    <text evidence="1">The sequence shown here is derived from an EMBL/GenBank/DDBJ whole genome shotgun (WGS) entry which is preliminary data.</text>
</comment>
<protein>
    <submittedName>
        <fullName evidence="1">Uncharacterized protein</fullName>
    </submittedName>
</protein>
<keyword evidence="2" id="KW-1185">Reference proteome</keyword>
<evidence type="ECO:0000313" key="2">
    <source>
        <dbReference type="Proteomes" id="UP001501822"/>
    </source>
</evidence>